<proteinExistence type="inferred from homology"/>
<evidence type="ECO:0000256" key="4">
    <source>
        <dbReference type="ARBA" id="ARBA00017272"/>
    </source>
</evidence>
<dbReference type="AlphaFoldDB" id="A0AA35W4M4"/>
<keyword evidence="9" id="KW-1185">Reference proteome</keyword>
<evidence type="ECO:0000256" key="2">
    <source>
        <dbReference type="ARBA" id="ARBA00008085"/>
    </source>
</evidence>
<dbReference type="GO" id="GO:0005737">
    <property type="term" value="C:cytoplasm"/>
    <property type="evidence" value="ECO:0007669"/>
    <property type="project" value="TreeGrafter"/>
</dbReference>
<evidence type="ECO:0000259" key="7">
    <source>
        <dbReference type="Pfam" id="PF01227"/>
    </source>
</evidence>
<comment type="pathway">
    <text evidence="1">Cofactor biosynthesis; 7,8-dihydroneopterin triphosphate biosynthesis; 7,8-dihydroneopterin triphosphate from GTP: step 1/1.</text>
</comment>
<dbReference type="EMBL" id="CASHTH010000812">
    <property type="protein sequence ID" value="CAI8007973.1"/>
    <property type="molecule type" value="Genomic_DNA"/>
</dbReference>
<comment type="similarity">
    <text evidence="2">Belongs to the GTP cyclohydrolase I family.</text>
</comment>
<dbReference type="PANTHER" id="PTHR11109:SF7">
    <property type="entry name" value="GTP CYCLOHYDROLASE 1"/>
    <property type="match status" value="1"/>
</dbReference>
<dbReference type="EC" id="3.5.4.16" evidence="3"/>
<evidence type="ECO:0000256" key="3">
    <source>
        <dbReference type="ARBA" id="ARBA00012715"/>
    </source>
</evidence>
<dbReference type="GO" id="GO:0006729">
    <property type="term" value="P:tetrahydrobiopterin biosynthetic process"/>
    <property type="evidence" value="ECO:0007669"/>
    <property type="project" value="TreeGrafter"/>
</dbReference>
<accession>A0AA35W4M4</accession>
<dbReference type="InterPro" id="IPR001474">
    <property type="entry name" value="GTP_CycHdrlase_I"/>
</dbReference>
<evidence type="ECO:0000313" key="8">
    <source>
        <dbReference type="EMBL" id="CAI8007973.1"/>
    </source>
</evidence>
<sequence length="163" mass="18505">MPRRVVNFWERLFSGYRYANEELSQLLLREASGSSVQAVEDGLVVLPKIHYVSSCENHLLPFFGVARVGYLINRDQDPPGDVSKLVDVLSRRLQHQERLTEQICNLLDGRTEGAAVMLEGNYLCPLVQGRNDRKAIFETTAFAGKFKGSTELRDRFFTLARQA</sequence>
<dbReference type="GO" id="GO:0046654">
    <property type="term" value="P:tetrahydrofolate biosynthetic process"/>
    <property type="evidence" value="ECO:0007669"/>
    <property type="project" value="InterPro"/>
</dbReference>
<evidence type="ECO:0000256" key="1">
    <source>
        <dbReference type="ARBA" id="ARBA00005080"/>
    </source>
</evidence>
<dbReference type="SUPFAM" id="SSF55620">
    <property type="entry name" value="Tetrahydrobiopterin biosynthesis enzymes-like"/>
    <property type="match status" value="1"/>
</dbReference>
<dbReference type="Proteomes" id="UP001174909">
    <property type="component" value="Unassembled WGS sequence"/>
</dbReference>
<organism evidence="8 9">
    <name type="scientific">Geodia barretti</name>
    <name type="common">Barrett's horny sponge</name>
    <dbReference type="NCBI Taxonomy" id="519541"/>
    <lineage>
        <taxon>Eukaryota</taxon>
        <taxon>Metazoa</taxon>
        <taxon>Porifera</taxon>
        <taxon>Demospongiae</taxon>
        <taxon>Heteroscleromorpha</taxon>
        <taxon>Tetractinellida</taxon>
        <taxon>Astrophorina</taxon>
        <taxon>Geodiidae</taxon>
        <taxon>Geodia</taxon>
    </lineage>
</organism>
<feature type="domain" description="GTP cyclohydrolase I" evidence="7">
    <location>
        <begin position="2"/>
        <end position="160"/>
    </location>
</feature>
<evidence type="ECO:0000256" key="6">
    <source>
        <dbReference type="ARBA" id="ARBA00030854"/>
    </source>
</evidence>
<dbReference type="InterPro" id="IPR020602">
    <property type="entry name" value="GTP_CycHdrlase_I_dom"/>
</dbReference>
<dbReference type="GO" id="GO:0005525">
    <property type="term" value="F:GTP binding"/>
    <property type="evidence" value="ECO:0007669"/>
    <property type="project" value="TreeGrafter"/>
</dbReference>
<dbReference type="GO" id="GO:0003934">
    <property type="term" value="F:GTP cyclohydrolase I activity"/>
    <property type="evidence" value="ECO:0007669"/>
    <property type="project" value="UniProtKB-EC"/>
</dbReference>
<gene>
    <name evidence="8" type="ORF">GBAR_LOCUS5516</name>
</gene>
<name>A0AA35W4M4_GEOBA</name>
<dbReference type="PANTHER" id="PTHR11109">
    <property type="entry name" value="GTP CYCLOHYDROLASE I"/>
    <property type="match status" value="1"/>
</dbReference>
<reference evidence="8" key="1">
    <citation type="submission" date="2023-03" db="EMBL/GenBank/DDBJ databases">
        <authorList>
            <person name="Steffen K."/>
            <person name="Cardenas P."/>
        </authorList>
    </citation>
    <scope>NUCLEOTIDE SEQUENCE</scope>
</reference>
<comment type="caution">
    <text evidence="8">The sequence shown here is derived from an EMBL/GenBank/DDBJ whole genome shotgun (WGS) entry which is preliminary data.</text>
</comment>
<evidence type="ECO:0000313" key="9">
    <source>
        <dbReference type="Proteomes" id="UP001174909"/>
    </source>
</evidence>
<protein>
    <recommendedName>
        <fullName evidence="4">GTP cyclohydrolase 1</fullName>
        <ecNumber evidence="3">3.5.4.16</ecNumber>
    </recommendedName>
    <alternativeName>
        <fullName evidence="6">GTP cyclohydrolase I</fullName>
    </alternativeName>
</protein>
<dbReference type="InterPro" id="IPR043133">
    <property type="entry name" value="GTP-CH-I_C/QueF"/>
</dbReference>
<dbReference type="Gene3D" id="3.30.1130.10">
    <property type="match status" value="1"/>
</dbReference>
<dbReference type="Pfam" id="PF01227">
    <property type="entry name" value="GTP_cyclohydroI"/>
    <property type="match status" value="1"/>
</dbReference>
<evidence type="ECO:0000256" key="5">
    <source>
        <dbReference type="ARBA" id="ARBA00022801"/>
    </source>
</evidence>
<dbReference type="GO" id="GO:0008270">
    <property type="term" value="F:zinc ion binding"/>
    <property type="evidence" value="ECO:0007669"/>
    <property type="project" value="TreeGrafter"/>
</dbReference>
<keyword evidence="5" id="KW-0378">Hydrolase</keyword>